<dbReference type="GO" id="GO:0005524">
    <property type="term" value="F:ATP binding"/>
    <property type="evidence" value="ECO:0007669"/>
    <property type="project" value="UniProtKB-KW"/>
</dbReference>
<keyword evidence="4 8" id="KW-0378">Hydrolase</keyword>
<comment type="similarity">
    <text evidence="2 8">Belongs to the RuvB family.</text>
</comment>
<evidence type="ECO:0000259" key="11">
    <source>
        <dbReference type="Pfam" id="PF17856"/>
    </source>
</evidence>
<dbReference type="AlphaFoldDB" id="A0A183DE86"/>
<gene>
    <name evidence="12" type="ORF">GPUH_LOCUS7027</name>
</gene>
<dbReference type="GO" id="GO:0010557">
    <property type="term" value="P:positive regulation of macromolecule biosynthetic process"/>
    <property type="evidence" value="ECO:0007669"/>
    <property type="project" value="UniProtKB-ARBA"/>
</dbReference>
<keyword evidence="13" id="KW-1185">Reference proteome</keyword>
<evidence type="ECO:0000256" key="8">
    <source>
        <dbReference type="RuleBase" id="RU363048"/>
    </source>
</evidence>
<evidence type="ECO:0000313" key="14">
    <source>
        <dbReference type="WBParaSite" id="GPUH_0000703601-mRNA-1"/>
    </source>
</evidence>
<keyword evidence="8" id="KW-0805">Transcription regulation</keyword>
<dbReference type="InterPro" id="IPR027238">
    <property type="entry name" value="RuvB-like"/>
</dbReference>
<evidence type="ECO:0000313" key="12">
    <source>
        <dbReference type="EMBL" id="VDK56955.1"/>
    </source>
</evidence>
<dbReference type="Gene3D" id="1.10.8.60">
    <property type="match status" value="1"/>
</dbReference>
<comment type="subcellular location">
    <subcellularLocation>
        <location evidence="1">Nucleus</location>
    </subcellularLocation>
</comment>
<dbReference type="SUPFAM" id="SSF52540">
    <property type="entry name" value="P-loop containing nucleoside triphosphate hydrolases"/>
    <property type="match status" value="1"/>
</dbReference>
<evidence type="ECO:0000256" key="4">
    <source>
        <dbReference type="ARBA" id="ARBA00022801"/>
    </source>
</evidence>
<feature type="region of interest" description="Disordered" evidence="9">
    <location>
        <begin position="105"/>
        <end position="155"/>
    </location>
</feature>
<feature type="compositionally biased region" description="Low complexity" evidence="9">
    <location>
        <begin position="113"/>
        <end position="139"/>
    </location>
</feature>
<dbReference type="Pfam" id="PF17856">
    <property type="entry name" value="TIP49_C"/>
    <property type="match status" value="1"/>
</dbReference>
<evidence type="ECO:0000256" key="2">
    <source>
        <dbReference type="ARBA" id="ARBA00007519"/>
    </source>
</evidence>
<keyword evidence="3 8" id="KW-0547">Nucleotide-binding</keyword>
<keyword evidence="5 8" id="KW-0347">Helicase</keyword>
<dbReference type="InterPro" id="IPR041048">
    <property type="entry name" value="RuvB-like_C"/>
</dbReference>
<proteinExistence type="inferred from homology"/>
<dbReference type="Proteomes" id="UP000271098">
    <property type="component" value="Unassembled WGS sequence"/>
</dbReference>
<dbReference type="GO" id="GO:0003678">
    <property type="term" value="F:DNA helicase activity"/>
    <property type="evidence" value="ECO:0007669"/>
    <property type="project" value="UniProtKB-EC"/>
</dbReference>
<keyword evidence="7 8" id="KW-0539">Nucleus</keyword>
<keyword evidence="8" id="KW-0804">Transcription</keyword>
<dbReference type="GO" id="GO:0005634">
    <property type="term" value="C:nucleus"/>
    <property type="evidence" value="ECO:0007669"/>
    <property type="project" value="UniProtKB-SubCell"/>
</dbReference>
<name>A0A183DE86_9BILA</name>
<evidence type="ECO:0000313" key="13">
    <source>
        <dbReference type="Proteomes" id="UP000271098"/>
    </source>
</evidence>
<dbReference type="OrthoDB" id="10060499at2759"/>
<evidence type="ECO:0000256" key="9">
    <source>
        <dbReference type="SAM" id="MobiDB-lite"/>
    </source>
</evidence>
<dbReference type="GO" id="GO:0016787">
    <property type="term" value="F:hydrolase activity"/>
    <property type="evidence" value="ECO:0007669"/>
    <property type="project" value="UniProtKB-KW"/>
</dbReference>
<dbReference type="PANTHER" id="PTHR11093">
    <property type="entry name" value="RUVB-RELATED REPTIN AND PONTIN"/>
    <property type="match status" value="1"/>
</dbReference>
<dbReference type="FunFam" id="1.10.8.60:FF:000010">
    <property type="entry name" value="RuvB-like helicase"/>
    <property type="match status" value="1"/>
</dbReference>
<reference evidence="12 13" key="2">
    <citation type="submission" date="2018-11" db="EMBL/GenBank/DDBJ databases">
        <authorList>
            <consortium name="Pathogen Informatics"/>
        </authorList>
    </citation>
    <scope>NUCLEOTIDE SEQUENCE [LARGE SCALE GENOMIC DNA]</scope>
</reference>
<organism evidence="14">
    <name type="scientific">Gongylonema pulchrum</name>
    <dbReference type="NCBI Taxonomy" id="637853"/>
    <lineage>
        <taxon>Eukaryota</taxon>
        <taxon>Metazoa</taxon>
        <taxon>Ecdysozoa</taxon>
        <taxon>Nematoda</taxon>
        <taxon>Chromadorea</taxon>
        <taxon>Rhabditida</taxon>
        <taxon>Spirurina</taxon>
        <taxon>Spiruromorpha</taxon>
        <taxon>Spiruroidea</taxon>
        <taxon>Gongylonematidae</taxon>
        <taxon>Gongylonema</taxon>
    </lineage>
</organism>
<dbReference type="InterPro" id="IPR027417">
    <property type="entry name" value="P-loop_NTPase"/>
</dbReference>
<dbReference type="InterPro" id="IPR010339">
    <property type="entry name" value="TIP49_P-loop"/>
</dbReference>
<evidence type="ECO:0000256" key="6">
    <source>
        <dbReference type="ARBA" id="ARBA00022840"/>
    </source>
</evidence>
<comment type="catalytic activity">
    <reaction evidence="8">
        <text>ATP + H2O = ADP + phosphate + H(+)</text>
        <dbReference type="Rhea" id="RHEA:13065"/>
        <dbReference type="ChEBI" id="CHEBI:15377"/>
        <dbReference type="ChEBI" id="CHEBI:15378"/>
        <dbReference type="ChEBI" id="CHEBI:30616"/>
        <dbReference type="ChEBI" id="CHEBI:43474"/>
        <dbReference type="ChEBI" id="CHEBI:456216"/>
        <dbReference type="EC" id="3.6.4.12"/>
    </reaction>
</comment>
<sequence>MVSPHGIPSDLLDRILIIVTKPYKTEEILEIVMVRAEAEGVKLDEQAIAYLSKLGTDTSLRYVVQLLTPAKLLAQVNGRDTVTKEDVQQCAELFIDAKTSAQLALSRKSDGQAAPDVSAAPAATSTGATTTIQQQQTKTDSANDVEDVPMETSKA</sequence>
<evidence type="ECO:0000256" key="3">
    <source>
        <dbReference type="ARBA" id="ARBA00022741"/>
    </source>
</evidence>
<evidence type="ECO:0000259" key="10">
    <source>
        <dbReference type="Pfam" id="PF06068"/>
    </source>
</evidence>
<accession>A0A183DE86</accession>
<protein>
    <recommendedName>
        <fullName evidence="8">RuvB-like helicase</fullName>
        <ecNumber evidence="8">3.6.4.12</ecNumber>
    </recommendedName>
</protein>
<reference evidence="14" key="1">
    <citation type="submission" date="2016-06" db="UniProtKB">
        <authorList>
            <consortium name="WormBaseParasite"/>
        </authorList>
    </citation>
    <scope>IDENTIFICATION</scope>
</reference>
<dbReference type="EC" id="3.6.4.12" evidence="8"/>
<evidence type="ECO:0000256" key="7">
    <source>
        <dbReference type="ARBA" id="ARBA00023242"/>
    </source>
</evidence>
<evidence type="ECO:0000256" key="5">
    <source>
        <dbReference type="ARBA" id="ARBA00022806"/>
    </source>
</evidence>
<evidence type="ECO:0000256" key="1">
    <source>
        <dbReference type="ARBA" id="ARBA00004123"/>
    </source>
</evidence>
<dbReference type="WBParaSite" id="GPUH_0000703601-mRNA-1">
    <property type="protein sequence ID" value="GPUH_0000703601-mRNA-1"/>
    <property type="gene ID" value="GPUH_0000703601"/>
</dbReference>
<dbReference type="Pfam" id="PF06068">
    <property type="entry name" value="TIP49"/>
    <property type="match status" value="1"/>
</dbReference>
<feature type="domain" description="TIP49 P-loop" evidence="10">
    <location>
        <begin position="2"/>
        <end position="25"/>
    </location>
</feature>
<feature type="domain" description="RuvB-like AAA-lid" evidence="11">
    <location>
        <begin position="31"/>
        <end position="96"/>
    </location>
</feature>
<keyword evidence="6 8" id="KW-0067">ATP-binding</keyword>
<dbReference type="EMBL" id="UYRT01017501">
    <property type="protein sequence ID" value="VDK56955.1"/>
    <property type="molecule type" value="Genomic_DNA"/>
</dbReference>